<sequence>DVASIPGVKRFEFDMQSFLLLMGQYKITAGANNTCYFKIYGTAKSTADPTNDTDWVNLSEEILGDAAGITVAAGNTVEDLFIIDQKTPMLKYMLKIVAECSDGVQSNSFDVDIIKAGG</sequence>
<accession>X1QHZ1</accession>
<dbReference type="EMBL" id="BARV01025296">
    <property type="protein sequence ID" value="GAI42879.1"/>
    <property type="molecule type" value="Genomic_DNA"/>
</dbReference>
<organism evidence="1">
    <name type="scientific">marine sediment metagenome</name>
    <dbReference type="NCBI Taxonomy" id="412755"/>
    <lineage>
        <taxon>unclassified sequences</taxon>
        <taxon>metagenomes</taxon>
        <taxon>ecological metagenomes</taxon>
    </lineage>
</organism>
<evidence type="ECO:0000313" key="1">
    <source>
        <dbReference type="EMBL" id="GAI42879.1"/>
    </source>
</evidence>
<name>X1QHZ1_9ZZZZ</name>
<gene>
    <name evidence="1" type="ORF">S06H3_41113</name>
</gene>
<dbReference type="AlphaFoldDB" id="X1QHZ1"/>
<feature type="non-terminal residue" evidence="1">
    <location>
        <position position="1"/>
    </location>
</feature>
<comment type="caution">
    <text evidence="1">The sequence shown here is derived from an EMBL/GenBank/DDBJ whole genome shotgun (WGS) entry which is preliminary data.</text>
</comment>
<proteinExistence type="predicted"/>
<reference evidence="1" key="1">
    <citation type="journal article" date="2014" name="Front. Microbiol.">
        <title>High frequency of phylogenetically diverse reductive dehalogenase-homologous genes in deep subseafloor sedimentary metagenomes.</title>
        <authorList>
            <person name="Kawai M."/>
            <person name="Futagami T."/>
            <person name="Toyoda A."/>
            <person name="Takaki Y."/>
            <person name="Nishi S."/>
            <person name="Hori S."/>
            <person name="Arai W."/>
            <person name="Tsubouchi T."/>
            <person name="Morono Y."/>
            <person name="Uchiyama I."/>
            <person name="Ito T."/>
            <person name="Fujiyama A."/>
            <person name="Inagaki F."/>
            <person name="Takami H."/>
        </authorList>
    </citation>
    <scope>NUCLEOTIDE SEQUENCE</scope>
    <source>
        <strain evidence="1">Expedition CK06-06</strain>
    </source>
</reference>
<protein>
    <submittedName>
        <fullName evidence="1">Uncharacterized protein</fullName>
    </submittedName>
</protein>